<comment type="pathway">
    <text evidence="2">Glycan metabolism; L-arabinan degradation.</text>
</comment>
<keyword evidence="7" id="KW-0325">Glycoprotein</keyword>
<evidence type="ECO:0000256" key="6">
    <source>
        <dbReference type="ARBA" id="ARBA00022801"/>
    </source>
</evidence>
<dbReference type="PANTHER" id="PTHR31776">
    <property type="entry name" value="ALPHA-L-ARABINOFURANOSIDASE 1"/>
    <property type="match status" value="1"/>
</dbReference>
<dbReference type="Proteomes" id="UP001209540">
    <property type="component" value="Unassembled WGS sequence"/>
</dbReference>
<dbReference type="InterPro" id="IPR010720">
    <property type="entry name" value="Alpha-L-AF_C"/>
</dbReference>
<dbReference type="GO" id="GO:0046556">
    <property type="term" value="F:alpha-L-arabinofuranosidase activity"/>
    <property type="evidence" value="ECO:0007669"/>
    <property type="project" value="UniProtKB-EC"/>
</dbReference>
<dbReference type="InterPro" id="IPR008979">
    <property type="entry name" value="Galactose-bd-like_sf"/>
</dbReference>
<dbReference type="SUPFAM" id="SSF49785">
    <property type="entry name" value="Galactose-binding domain-like"/>
    <property type="match status" value="1"/>
</dbReference>
<dbReference type="SUPFAM" id="SSF51011">
    <property type="entry name" value="Glycosyl hydrolase domain"/>
    <property type="match status" value="1"/>
</dbReference>
<evidence type="ECO:0000256" key="5">
    <source>
        <dbReference type="ARBA" id="ARBA00022729"/>
    </source>
</evidence>
<evidence type="ECO:0000256" key="4">
    <source>
        <dbReference type="ARBA" id="ARBA00012670"/>
    </source>
</evidence>
<keyword evidence="5" id="KW-0732">Signal</keyword>
<dbReference type="Gene3D" id="2.60.120.260">
    <property type="entry name" value="Galactose-binding domain-like"/>
    <property type="match status" value="1"/>
</dbReference>
<dbReference type="EMBL" id="JAIXMP010000013">
    <property type="protein sequence ID" value="KAI9263303.1"/>
    <property type="molecule type" value="Genomic_DNA"/>
</dbReference>
<dbReference type="InterPro" id="IPR013780">
    <property type="entry name" value="Glyco_hydro_b"/>
</dbReference>
<reference evidence="9" key="2">
    <citation type="submission" date="2023-02" db="EMBL/GenBank/DDBJ databases">
        <authorList>
            <consortium name="DOE Joint Genome Institute"/>
            <person name="Mondo S.J."/>
            <person name="Chang Y."/>
            <person name="Wang Y."/>
            <person name="Ahrendt S."/>
            <person name="Andreopoulos W."/>
            <person name="Barry K."/>
            <person name="Beard J."/>
            <person name="Benny G.L."/>
            <person name="Blankenship S."/>
            <person name="Bonito G."/>
            <person name="Cuomo C."/>
            <person name="Desiro A."/>
            <person name="Gervers K.A."/>
            <person name="Hundley H."/>
            <person name="Kuo A."/>
            <person name="LaButti K."/>
            <person name="Lang B.F."/>
            <person name="Lipzen A."/>
            <person name="O'Donnell K."/>
            <person name="Pangilinan J."/>
            <person name="Reynolds N."/>
            <person name="Sandor L."/>
            <person name="Smith M.W."/>
            <person name="Tsang A."/>
            <person name="Grigoriev I.V."/>
            <person name="Stajich J.E."/>
            <person name="Spatafora J.W."/>
        </authorList>
    </citation>
    <scope>NUCLEOTIDE SEQUENCE</scope>
    <source>
        <strain evidence="9">RSA 2281</strain>
    </source>
</reference>
<comment type="catalytic activity">
    <reaction evidence="1">
        <text>Hydrolysis of terminal non-reducing alpha-L-arabinofuranoside residues in alpha-L-arabinosides.</text>
        <dbReference type="EC" id="3.2.1.55"/>
    </reaction>
</comment>
<evidence type="ECO:0000256" key="1">
    <source>
        <dbReference type="ARBA" id="ARBA00001462"/>
    </source>
</evidence>
<sequence length="681" mass="76512">MGTISKILLLKTACDTSYHIIEFIFRPWYILMMVDEIPTAFHLPSLSIAAGLLVASTTLMQQASALSLTIRNDVPGNSSSPILYGLMYEDINRCGDSALYGQMLRNWNFQANDTGGEPDLAFWNVIEEGTKASIKLDSDIGLNDANTNSLRLDVNELGSGRAGFLNKGWWGIRVQEGESYKASFFAKSDGYSGPLNVTLEKAGGGVLASAQIDGLSKDFQKFEVTLSPKDVKETSIDNVFAISVNSDEAVGNPIWFQVFSLFGETYKDRENGLRKDIAETLAALKPKFFRFPGGNNLEGQFIDTRWKWNETIGTLEERRGRMGDWQYWNTNGQGLLDYMYMTDDMDMEPILDLYAGYSLQGDSVPEHELGPFVQDALDELEYLLGDASTPFGKLRAEHGRKEPFKIDMIEIGNEDWFSDTYDYRYKAYYDAITEKYPDKTIISTAAQESRPWDLIDDHYYMTTEEMISNFDYYDNYARSGNGSGIFVGEFATNTAGCCGTSPANLQAALADGVFITGLERNSDFVKMIAYAPSMKRLDQEQWDPDMIHFDTEKIVVAPFYYIFQMYSTHHSDTILQVDAEEGGFDPLYWVAGSNKDLNEIYVKVINLDPAPQPVNFSLKGLKVLNYGNATFVTGNLADENTLDSPNTVVPKKNTFHIRHQNQFGYTFEPYSATVLTMKIDS</sequence>
<dbReference type="SMART" id="SM00813">
    <property type="entry name" value="Alpha-L-AF_C"/>
    <property type="match status" value="1"/>
</dbReference>
<evidence type="ECO:0000313" key="10">
    <source>
        <dbReference type="Proteomes" id="UP001209540"/>
    </source>
</evidence>
<dbReference type="InterPro" id="IPR017853">
    <property type="entry name" value="GH"/>
</dbReference>
<evidence type="ECO:0000313" key="9">
    <source>
        <dbReference type="EMBL" id="KAI9263303.1"/>
    </source>
</evidence>
<evidence type="ECO:0000256" key="2">
    <source>
        <dbReference type="ARBA" id="ARBA00004834"/>
    </source>
</evidence>
<proteinExistence type="inferred from homology"/>
<protein>
    <recommendedName>
        <fullName evidence="4">non-reducing end alpha-L-arabinofuranosidase</fullName>
        <ecNumber evidence="4">3.2.1.55</ecNumber>
    </recommendedName>
</protein>
<dbReference type="Pfam" id="PF06964">
    <property type="entry name" value="Alpha-L-AF_C"/>
    <property type="match status" value="1"/>
</dbReference>
<dbReference type="Gene3D" id="3.20.20.80">
    <property type="entry name" value="Glycosidases"/>
    <property type="match status" value="1"/>
</dbReference>
<gene>
    <name evidence="9" type="ORF">BDA99DRAFT_537311</name>
</gene>
<dbReference type="SUPFAM" id="SSF51445">
    <property type="entry name" value="(Trans)glycosidases"/>
    <property type="match status" value="1"/>
</dbReference>
<dbReference type="InterPro" id="IPR055235">
    <property type="entry name" value="ASD1_cat"/>
</dbReference>
<dbReference type="InterPro" id="IPR051563">
    <property type="entry name" value="Glycosyl_Hydrolase_51"/>
</dbReference>
<reference evidence="9" key="1">
    <citation type="journal article" date="2022" name="IScience">
        <title>Evolution of zygomycete secretomes and the origins of terrestrial fungal ecologies.</title>
        <authorList>
            <person name="Chang Y."/>
            <person name="Wang Y."/>
            <person name="Mondo S."/>
            <person name="Ahrendt S."/>
            <person name="Andreopoulos W."/>
            <person name="Barry K."/>
            <person name="Beard J."/>
            <person name="Benny G.L."/>
            <person name="Blankenship S."/>
            <person name="Bonito G."/>
            <person name="Cuomo C."/>
            <person name="Desiro A."/>
            <person name="Gervers K.A."/>
            <person name="Hundley H."/>
            <person name="Kuo A."/>
            <person name="LaButti K."/>
            <person name="Lang B.F."/>
            <person name="Lipzen A."/>
            <person name="O'Donnell K."/>
            <person name="Pangilinan J."/>
            <person name="Reynolds N."/>
            <person name="Sandor L."/>
            <person name="Smith M.E."/>
            <person name="Tsang A."/>
            <person name="Grigoriev I.V."/>
            <person name="Stajich J.E."/>
            <person name="Spatafora J.W."/>
        </authorList>
    </citation>
    <scope>NUCLEOTIDE SEQUENCE</scope>
    <source>
        <strain evidence="9">RSA 2281</strain>
    </source>
</reference>
<evidence type="ECO:0000259" key="8">
    <source>
        <dbReference type="SMART" id="SM00813"/>
    </source>
</evidence>
<name>A0AAD5KAH1_9FUNG</name>
<comment type="similarity">
    <text evidence="3">Belongs to the glycosyl hydrolase 51 family.</text>
</comment>
<dbReference type="Gene3D" id="2.60.40.1180">
    <property type="entry name" value="Golgi alpha-mannosidase II"/>
    <property type="match status" value="1"/>
</dbReference>
<accession>A0AAD5KAH1</accession>
<dbReference type="PANTHER" id="PTHR31776:SF0">
    <property type="entry name" value="ALPHA-L-ARABINOFURANOSIDASE 1"/>
    <property type="match status" value="1"/>
</dbReference>
<feature type="domain" description="Alpha-L-arabinofuranosidase C-terminal" evidence="8">
    <location>
        <begin position="488"/>
        <end position="671"/>
    </location>
</feature>
<dbReference type="EC" id="3.2.1.55" evidence="4"/>
<keyword evidence="10" id="KW-1185">Reference proteome</keyword>
<keyword evidence="6 9" id="KW-0378">Hydrolase</keyword>
<dbReference type="AlphaFoldDB" id="A0AAD5KAH1"/>
<dbReference type="Pfam" id="PF22848">
    <property type="entry name" value="ASD1_dom"/>
    <property type="match status" value="1"/>
</dbReference>
<evidence type="ECO:0000256" key="7">
    <source>
        <dbReference type="ARBA" id="ARBA00023180"/>
    </source>
</evidence>
<dbReference type="GO" id="GO:0046373">
    <property type="term" value="P:L-arabinose metabolic process"/>
    <property type="evidence" value="ECO:0007669"/>
    <property type="project" value="InterPro"/>
</dbReference>
<comment type="caution">
    <text evidence="9">The sequence shown here is derived from an EMBL/GenBank/DDBJ whole genome shotgun (WGS) entry which is preliminary data.</text>
</comment>
<evidence type="ECO:0000256" key="3">
    <source>
        <dbReference type="ARBA" id="ARBA00007186"/>
    </source>
</evidence>
<organism evidence="9 10">
    <name type="scientific">Phascolomyces articulosus</name>
    <dbReference type="NCBI Taxonomy" id="60185"/>
    <lineage>
        <taxon>Eukaryota</taxon>
        <taxon>Fungi</taxon>
        <taxon>Fungi incertae sedis</taxon>
        <taxon>Mucoromycota</taxon>
        <taxon>Mucoromycotina</taxon>
        <taxon>Mucoromycetes</taxon>
        <taxon>Mucorales</taxon>
        <taxon>Lichtheimiaceae</taxon>
        <taxon>Phascolomyces</taxon>
    </lineage>
</organism>